<protein>
    <submittedName>
        <fullName evidence="1">Uncharacterized protein</fullName>
    </submittedName>
</protein>
<organism evidence="1 2">
    <name type="scientific">Actinoalloteichus hymeniacidonis</name>
    <dbReference type="NCBI Taxonomy" id="340345"/>
    <lineage>
        <taxon>Bacteria</taxon>
        <taxon>Bacillati</taxon>
        <taxon>Actinomycetota</taxon>
        <taxon>Actinomycetes</taxon>
        <taxon>Pseudonocardiales</taxon>
        <taxon>Pseudonocardiaceae</taxon>
        <taxon>Actinoalloteichus</taxon>
    </lineage>
</organism>
<name>A0AAC9HLM4_9PSEU</name>
<dbReference type="Proteomes" id="UP000095210">
    <property type="component" value="Chromosome"/>
</dbReference>
<keyword evidence="2" id="KW-1185">Reference proteome</keyword>
<dbReference type="EMBL" id="CP014859">
    <property type="protein sequence ID" value="AOS61549.1"/>
    <property type="molecule type" value="Genomic_DNA"/>
</dbReference>
<sequence length="120" mass="13687">MDLGRTLIDVSLLVGLEEGPFYYDSGDPDDDLNHYIDEETIEFLRLGPDLVRELQGWDQEYQCAFDREDFSTAGFASPEVEKVWLERGRKLAGRLKLESPIIGRVYYRAHGVIPAGDCVF</sequence>
<gene>
    <name evidence="1" type="ORF">TL08_03585</name>
</gene>
<evidence type="ECO:0000313" key="1">
    <source>
        <dbReference type="EMBL" id="AOS61549.1"/>
    </source>
</evidence>
<proteinExistence type="predicted"/>
<dbReference type="AlphaFoldDB" id="A0AAC9HLM4"/>
<dbReference type="RefSeq" id="WP_069846534.1">
    <property type="nucleotide sequence ID" value="NZ_CP014859.1"/>
</dbReference>
<reference evidence="2" key="1">
    <citation type="submission" date="2016-03" db="EMBL/GenBank/DDBJ databases">
        <title>Complete genome sequence of the type strain Actinoalloteichus hymeniacidonis DSM 45092.</title>
        <authorList>
            <person name="Schaffert L."/>
            <person name="Albersmeier A."/>
            <person name="Winkler A."/>
            <person name="Kalinowski J."/>
            <person name="Zotchev S."/>
            <person name="Ruckert C."/>
        </authorList>
    </citation>
    <scope>NUCLEOTIDE SEQUENCE [LARGE SCALE GENOMIC DNA]</scope>
    <source>
        <strain evidence="2">HPA177(T) (DSM 45092(T))</strain>
    </source>
</reference>
<dbReference type="KEGG" id="ahm:TL08_03585"/>
<accession>A0AAC9HLM4</accession>
<evidence type="ECO:0000313" key="2">
    <source>
        <dbReference type="Proteomes" id="UP000095210"/>
    </source>
</evidence>